<dbReference type="InterPro" id="IPR018236">
    <property type="entry name" value="SAICAR_synthetase_CS"/>
</dbReference>
<evidence type="ECO:0000259" key="14">
    <source>
        <dbReference type="SMART" id="SM01001"/>
    </source>
</evidence>
<dbReference type="EC" id="6.3.2.6" evidence="13"/>
<evidence type="ECO:0000256" key="6">
    <source>
        <dbReference type="ARBA" id="ARBA00022741"/>
    </source>
</evidence>
<evidence type="ECO:0000256" key="10">
    <source>
        <dbReference type="ARBA" id="ARBA00022962"/>
    </source>
</evidence>
<evidence type="ECO:0000313" key="16">
    <source>
        <dbReference type="Proteomes" id="UP000177067"/>
    </source>
</evidence>
<dbReference type="SUPFAM" id="SSF52255">
    <property type="entry name" value="N5-CAIR mutase (phosphoribosylaminoimidazole carboxylase, PurE)"/>
    <property type="match status" value="1"/>
</dbReference>
<dbReference type="FunFam" id="3.30.470.20:FF:000015">
    <property type="entry name" value="Phosphoribosylaminoimidazole-succinocarboxamide synthase"/>
    <property type="match status" value="1"/>
</dbReference>
<dbReference type="UniPathway" id="UPA00074">
    <property type="reaction ID" value="UER00131"/>
</dbReference>
<dbReference type="EMBL" id="MFPS01000008">
    <property type="protein sequence ID" value="OGH58845.1"/>
    <property type="molecule type" value="Genomic_DNA"/>
</dbReference>
<dbReference type="GO" id="GO:0004639">
    <property type="term" value="F:phosphoribosylaminoimidazolesuccinocarboxamide synthase activity"/>
    <property type="evidence" value="ECO:0007669"/>
    <property type="project" value="UniProtKB-UniRule"/>
</dbReference>
<evidence type="ECO:0000256" key="8">
    <source>
        <dbReference type="ARBA" id="ARBA00022801"/>
    </source>
</evidence>
<dbReference type="FunFam" id="3.30.200.20:FF:000199">
    <property type="entry name" value="Phosphoribosylaminoimidazole-succinocarboxamide synthase"/>
    <property type="match status" value="1"/>
</dbReference>
<sequence>MKIAIIQFPGNNCESESIRAVRNAQMNAEEFLWNQDYQKLKNYDGYFIVGGFSYEDRSRAGIIASLDPIMKIITDESKKGKPVLGVCNGAQILVESGLVPGLKNNEVGMALDSNKQIQNERIVGVGFYNNWVNIKLDIPSKRSAFSRHMAQGDFIRLPIAHGEGRFVIPERLLEEMKLNHMTIFRYCDNEGKTESQFPTNPNGTVYNLAAVINKNGNIMAMMPHPERTPMGQPIFTSMREYIEKEKSINLTPLTYTPNQYKLNKYKPKENSKEIITKLIITDNVVSTVQNTLRQTGINANIERYTHWEINFDDNINKDEIYKQITETGELYNSNKEYVIENFNAIGTKQICLLVNNNDDIIGEYKKETLDHRLNIKGIKNINKGTLWKISVENDSIDTQLQQILKTHILFNQYSQNCYIYNKHMDYTDKIKNQLNKCITQTTFNAGKKRIGKVRDSYEFDDKMILITTDRQSAFDKVLAAIPFKGQVLNQTSAWWFKKTAHIIPNHVLQIPKPNVTIAKKCTVFPVEFVVRGYITGTTDTSAWINYEKGVRNFCGNLLPDGLVKNQKFFTPIVTPTTKDDNHDSSITPKEIVEKGLMTQAEWDYVSKKSLELFAFGQKISAEHGLILVDTKYEFGKDKDGNILLIDEIHTPDSSRYWIAESYAERFAKGQEPENIDKEFLRIWFKNNCDPYNDAELPKAPEELVIELSKRYIKLYEMITGEKFQFPEDKLVENTAIKTEVKNEEKPIEKLQYLQPTGTTKIKAVLILGSTKDEDHAQKITQALSEQSITYVQHVASAHKEATKLLELLEKYQDEKVVYITIAGRSNALSGFMAGNSNKPVIACPPFKDKMDMLVNIHSTLQMPSHVPVMTILEPGNVALAIKRIIDLA</sequence>
<keyword evidence="10" id="KW-0315">Glutamine amidotransferase</keyword>
<name>A0A1F6LHR9_9BACT</name>
<dbReference type="NCBIfam" id="TIGR01737">
    <property type="entry name" value="FGAM_synth_I"/>
    <property type="match status" value="1"/>
</dbReference>
<dbReference type="CDD" id="cd01414">
    <property type="entry name" value="SAICAR_synt_Sc"/>
    <property type="match status" value="1"/>
</dbReference>
<protein>
    <recommendedName>
        <fullName evidence="13">Phosphoribosylaminoimidazole-succinocarboxamide synthase</fullName>
        <ecNumber evidence="13">6.3.2.6</ecNumber>
    </recommendedName>
    <alternativeName>
        <fullName evidence="13">SAICAR synthetase</fullName>
    </alternativeName>
</protein>
<dbReference type="PROSITE" id="PS01057">
    <property type="entry name" value="SAICAR_SYNTHETASE_1"/>
    <property type="match status" value="1"/>
</dbReference>
<dbReference type="HAMAP" id="MF_00137">
    <property type="entry name" value="SAICAR_synth"/>
    <property type="match status" value="1"/>
</dbReference>
<dbReference type="Proteomes" id="UP000177067">
    <property type="component" value="Unassembled WGS sequence"/>
</dbReference>
<dbReference type="InterPro" id="IPR010075">
    <property type="entry name" value="PRibForGlyAmidine_synth_PurQ"/>
</dbReference>
<dbReference type="SUPFAM" id="SSF52317">
    <property type="entry name" value="Class I glutamine amidotransferase-like"/>
    <property type="match status" value="1"/>
</dbReference>
<gene>
    <name evidence="13" type="primary">purC</name>
    <name evidence="15" type="ORF">A2725_03790</name>
</gene>
<comment type="similarity">
    <text evidence="2 13">Belongs to the SAICAR synthetase family.</text>
</comment>
<comment type="catalytic activity">
    <reaction evidence="12 13">
        <text>5-amino-1-(5-phospho-D-ribosyl)imidazole-4-carboxylate + L-aspartate + ATP = (2S)-2-[5-amino-1-(5-phospho-beta-D-ribosyl)imidazole-4-carboxamido]succinate + ADP + phosphate + 2 H(+)</text>
        <dbReference type="Rhea" id="RHEA:22628"/>
        <dbReference type="ChEBI" id="CHEBI:15378"/>
        <dbReference type="ChEBI" id="CHEBI:29991"/>
        <dbReference type="ChEBI" id="CHEBI:30616"/>
        <dbReference type="ChEBI" id="CHEBI:43474"/>
        <dbReference type="ChEBI" id="CHEBI:58443"/>
        <dbReference type="ChEBI" id="CHEBI:77657"/>
        <dbReference type="ChEBI" id="CHEBI:456216"/>
        <dbReference type="EC" id="6.3.2.6"/>
    </reaction>
</comment>
<evidence type="ECO:0000256" key="7">
    <source>
        <dbReference type="ARBA" id="ARBA00022755"/>
    </source>
</evidence>
<dbReference type="Pfam" id="PF00731">
    <property type="entry name" value="AIRC"/>
    <property type="match status" value="1"/>
</dbReference>
<dbReference type="PROSITE" id="PS01058">
    <property type="entry name" value="SAICAR_SYNTHETASE_2"/>
    <property type="match status" value="1"/>
</dbReference>
<evidence type="ECO:0000256" key="13">
    <source>
        <dbReference type="HAMAP-Rule" id="MF_00137"/>
    </source>
</evidence>
<evidence type="ECO:0000256" key="5">
    <source>
        <dbReference type="ARBA" id="ARBA00022598"/>
    </source>
</evidence>
<keyword evidence="5 13" id="KW-0436">Ligase</keyword>
<reference evidence="15 16" key="1">
    <citation type="journal article" date="2016" name="Nat. Commun.">
        <title>Thousands of microbial genomes shed light on interconnected biogeochemical processes in an aquifer system.</title>
        <authorList>
            <person name="Anantharaman K."/>
            <person name="Brown C.T."/>
            <person name="Hug L.A."/>
            <person name="Sharon I."/>
            <person name="Castelle C.J."/>
            <person name="Probst A.J."/>
            <person name="Thomas B.C."/>
            <person name="Singh A."/>
            <person name="Wilkins M.J."/>
            <person name="Karaoz U."/>
            <person name="Brodie E.L."/>
            <person name="Williams K.H."/>
            <person name="Hubbard S.S."/>
            <person name="Banfield J.F."/>
        </authorList>
    </citation>
    <scope>NUCLEOTIDE SEQUENCE [LARGE SCALE GENOMIC DNA]</scope>
</reference>
<organism evidence="15 16">
    <name type="scientific">Candidatus Magasanikbacteria bacterium RIFCSPHIGHO2_01_FULL_33_34</name>
    <dbReference type="NCBI Taxonomy" id="1798671"/>
    <lineage>
        <taxon>Bacteria</taxon>
        <taxon>Candidatus Magasanikiibacteriota</taxon>
    </lineage>
</organism>
<accession>A0A1F6LHR9</accession>
<evidence type="ECO:0000256" key="12">
    <source>
        <dbReference type="ARBA" id="ARBA00048475"/>
    </source>
</evidence>
<dbReference type="Gene3D" id="3.40.50.880">
    <property type="match status" value="1"/>
</dbReference>
<keyword evidence="8" id="KW-0378">Hydrolase</keyword>
<dbReference type="Gene3D" id="3.30.470.20">
    <property type="entry name" value="ATP-grasp fold, B domain"/>
    <property type="match status" value="1"/>
</dbReference>
<dbReference type="GO" id="GO:0005524">
    <property type="term" value="F:ATP binding"/>
    <property type="evidence" value="ECO:0007669"/>
    <property type="project" value="UniProtKB-KW"/>
</dbReference>
<comment type="caution">
    <text evidence="15">The sequence shown here is derived from an EMBL/GenBank/DDBJ whole genome shotgun (WGS) entry which is preliminary data.</text>
</comment>
<keyword evidence="9 13" id="KW-0067">ATP-binding</keyword>
<keyword evidence="11" id="KW-0511">Multifunctional enzyme</keyword>
<keyword evidence="4" id="KW-0963">Cytoplasm</keyword>
<comment type="pathway">
    <text evidence="1 13">Purine metabolism; IMP biosynthesis via de novo pathway; 5-amino-1-(5-phospho-D-ribosyl)imidazole-4-carboxamide from 5-amino-1-(5-phospho-D-ribosyl)imidazole-4-carboxylate: step 1/2.</text>
</comment>
<evidence type="ECO:0000313" key="15">
    <source>
        <dbReference type="EMBL" id="OGH58845.1"/>
    </source>
</evidence>
<dbReference type="GO" id="GO:0005737">
    <property type="term" value="C:cytoplasm"/>
    <property type="evidence" value="ECO:0007669"/>
    <property type="project" value="TreeGrafter"/>
</dbReference>
<dbReference type="InterPro" id="IPR028923">
    <property type="entry name" value="SAICAR_synt/ADE2_N"/>
</dbReference>
<dbReference type="PANTHER" id="PTHR43700:SF1">
    <property type="entry name" value="PHOSPHORIBOSYLAMINOIMIDAZOLE-SUCCINOCARBOXAMIDE SYNTHASE"/>
    <property type="match status" value="1"/>
</dbReference>
<evidence type="ECO:0000256" key="3">
    <source>
        <dbReference type="ARBA" id="ARBA00011020"/>
    </source>
</evidence>
<dbReference type="NCBIfam" id="NF009251">
    <property type="entry name" value="PRK12607.1"/>
    <property type="match status" value="1"/>
</dbReference>
<dbReference type="Gene3D" id="3.30.200.20">
    <property type="entry name" value="Phosphorylase Kinase, domain 1"/>
    <property type="match status" value="1"/>
</dbReference>
<dbReference type="InterPro" id="IPR000031">
    <property type="entry name" value="PurE_dom"/>
</dbReference>
<dbReference type="SMART" id="SM01211">
    <property type="entry name" value="GATase_5"/>
    <property type="match status" value="1"/>
</dbReference>
<evidence type="ECO:0000256" key="1">
    <source>
        <dbReference type="ARBA" id="ARBA00004672"/>
    </source>
</evidence>
<dbReference type="SUPFAM" id="SSF56104">
    <property type="entry name" value="SAICAR synthase-like"/>
    <property type="match status" value="1"/>
</dbReference>
<dbReference type="AlphaFoldDB" id="A0A1F6LHR9"/>
<dbReference type="GO" id="GO:0016787">
    <property type="term" value="F:hydrolase activity"/>
    <property type="evidence" value="ECO:0007669"/>
    <property type="project" value="UniProtKB-KW"/>
</dbReference>
<dbReference type="SMART" id="SM01001">
    <property type="entry name" value="AIRC"/>
    <property type="match status" value="1"/>
</dbReference>
<feature type="domain" description="PurE" evidence="14">
    <location>
        <begin position="761"/>
        <end position="887"/>
    </location>
</feature>
<comment type="similarity">
    <text evidence="3">In the N-terminal section; belongs to the SAICAR synthetase family.</text>
</comment>
<keyword evidence="7 13" id="KW-0658">Purine biosynthesis</keyword>
<dbReference type="InterPro" id="IPR029062">
    <property type="entry name" value="Class_I_gatase-like"/>
</dbReference>
<dbReference type="Pfam" id="PF01259">
    <property type="entry name" value="SAICAR_synt"/>
    <property type="match status" value="1"/>
</dbReference>
<evidence type="ECO:0000256" key="4">
    <source>
        <dbReference type="ARBA" id="ARBA00022490"/>
    </source>
</evidence>
<dbReference type="GO" id="GO:0006189">
    <property type="term" value="P:'de novo' IMP biosynthetic process"/>
    <property type="evidence" value="ECO:0007669"/>
    <property type="project" value="UniProtKB-UniRule"/>
</dbReference>
<keyword evidence="6 13" id="KW-0547">Nucleotide-binding</keyword>
<evidence type="ECO:0000256" key="11">
    <source>
        <dbReference type="ARBA" id="ARBA00023268"/>
    </source>
</evidence>
<dbReference type="Gene3D" id="3.40.50.1970">
    <property type="match status" value="1"/>
</dbReference>
<evidence type="ECO:0000256" key="9">
    <source>
        <dbReference type="ARBA" id="ARBA00022840"/>
    </source>
</evidence>
<dbReference type="PANTHER" id="PTHR43700">
    <property type="entry name" value="PHOSPHORIBOSYLAMINOIMIDAZOLE-SUCCINOCARBOXAMIDE SYNTHASE"/>
    <property type="match status" value="1"/>
</dbReference>
<proteinExistence type="inferred from homology"/>
<dbReference type="GO" id="GO:0004642">
    <property type="term" value="F:phosphoribosylformylglycinamidine synthase activity"/>
    <property type="evidence" value="ECO:0007669"/>
    <property type="project" value="InterPro"/>
</dbReference>
<dbReference type="Pfam" id="PF13507">
    <property type="entry name" value="GATase_5"/>
    <property type="match status" value="1"/>
</dbReference>
<dbReference type="PROSITE" id="PS51273">
    <property type="entry name" value="GATASE_TYPE_1"/>
    <property type="match status" value="1"/>
</dbReference>
<evidence type="ECO:0000256" key="2">
    <source>
        <dbReference type="ARBA" id="ARBA00010190"/>
    </source>
</evidence>